<dbReference type="Pfam" id="PF01451">
    <property type="entry name" value="LMWPc"/>
    <property type="match status" value="1"/>
</dbReference>
<dbReference type="InterPro" id="IPR023485">
    <property type="entry name" value="Ptyr_pPase"/>
</dbReference>
<dbReference type="PROSITE" id="PS51819">
    <property type="entry name" value="VOC"/>
    <property type="match status" value="1"/>
</dbReference>
<evidence type="ECO:0000313" key="3">
    <source>
        <dbReference type="Proteomes" id="UP000003856"/>
    </source>
</evidence>
<proteinExistence type="predicted"/>
<dbReference type="SUPFAM" id="SSF54593">
    <property type="entry name" value="Glyoxalase/Bleomycin resistance protein/Dihydroxybiphenyl dioxygenase"/>
    <property type="match status" value="1"/>
</dbReference>
<dbReference type="InterPro" id="IPR036196">
    <property type="entry name" value="Ptyr_pPase_sf"/>
</dbReference>
<dbReference type="NCBIfam" id="NF041414">
    <property type="entry name" value="ArsI_CadI_VOC"/>
    <property type="match status" value="1"/>
</dbReference>
<accession>C5T839</accession>
<evidence type="ECO:0000259" key="1">
    <source>
        <dbReference type="PROSITE" id="PS51819"/>
    </source>
</evidence>
<dbReference type="EMBL" id="ACQT01000134">
    <property type="protein sequence ID" value="EER59362.1"/>
    <property type="molecule type" value="Genomic_DNA"/>
</dbReference>
<dbReference type="SUPFAM" id="SSF52788">
    <property type="entry name" value="Phosphotyrosine protein phosphatases I"/>
    <property type="match status" value="1"/>
</dbReference>
<dbReference type="Proteomes" id="UP000003856">
    <property type="component" value="Unassembled WGS sequence"/>
</dbReference>
<dbReference type="AlphaFoldDB" id="C5T839"/>
<dbReference type="Gene3D" id="3.40.50.2300">
    <property type="match status" value="1"/>
</dbReference>
<dbReference type="CDD" id="cd16345">
    <property type="entry name" value="LMWP_ArsC"/>
    <property type="match status" value="1"/>
</dbReference>
<name>C5T839_ACIDE</name>
<dbReference type="Gene3D" id="3.10.180.10">
    <property type="entry name" value="2,3-Dihydroxybiphenyl 1,2-Dioxygenase, domain 1"/>
    <property type="match status" value="1"/>
</dbReference>
<dbReference type="InterPro" id="IPR037523">
    <property type="entry name" value="VOC_core"/>
</dbReference>
<organism evidence="2 3">
    <name type="scientific">Acidovorax delafieldii 2AN</name>
    <dbReference type="NCBI Taxonomy" id="573060"/>
    <lineage>
        <taxon>Bacteria</taxon>
        <taxon>Pseudomonadati</taxon>
        <taxon>Pseudomonadota</taxon>
        <taxon>Betaproteobacteria</taxon>
        <taxon>Burkholderiales</taxon>
        <taxon>Comamonadaceae</taxon>
        <taxon>Acidovorax</taxon>
    </lineage>
</organism>
<dbReference type="InterPro" id="IPR049789">
    <property type="entry name" value="ArsI/CadI-like"/>
</dbReference>
<dbReference type="Pfam" id="PF00903">
    <property type="entry name" value="Glyoxalase"/>
    <property type="match status" value="1"/>
</dbReference>
<dbReference type="InterPro" id="IPR052393">
    <property type="entry name" value="Cadmium-induced_rsp"/>
</dbReference>
<dbReference type="InterPro" id="IPR029068">
    <property type="entry name" value="Glyas_Bleomycin-R_OHBP_Dase"/>
</dbReference>
<dbReference type="PANTHER" id="PTHR41294">
    <property type="entry name" value="CADMIUM-INDUCED PROTEIN CADI"/>
    <property type="match status" value="1"/>
</dbReference>
<comment type="caution">
    <text evidence="2">The sequence shown here is derived from an EMBL/GenBank/DDBJ whole genome shotgun (WGS) entry which is preliminary data.</text>
</comment>
<evidence type="ECO:0000313" key="2">
    <source>
        <dbReference type="EMBL" id="EER59362.1"/>
    </source>
</evidence>
<dbReference type="SMART" id="SM00226">
    <property type="entry name" value="LMWPc"/>
    <property type="match status" value="1"/>
</dbReference>
<reference evidence="2 3" key="1">
    <citation type="submission" date="2009-05" db="EMBL/GenBank/DDBJ databases">
        <title>The draft genome of Acidovorax delafieldii 2AN.</title>
        <authorList>
            <consortium name="US DOE Joint Genome Institute (JGI-PGF)"/>
            <person name="Lucas S."/>
            <person name="Copeland A."/>
            <person name="Lapidus A."/>
            <person name="Glavina del Rio T."/>
            <person name="Tice H."/>
            <person name="Bruce D."/>
            <person name="Goodwin L."/>
            <person name="Pitluck S."/>
            <person name="Larimer F."/>
            <person name="Land M.L."/>
            <person name="Hauser L."/>
            <person name="Shelobolina E.S."/>
            <person name="Picardal F."/>
            <person name="Roden E."/>
            <person name="Emerson D."/>
        </authorList>
    </citation>
    <scope>NUCLEOTIDE SEQUENCE [LARGE SCALE GENOMIC DNA]</scope>
    <source>
        <strain evidence="2 3">2AN</strain>
    </source>
</reference>
<keyword evidence="3" id="KW-1185">Reference proteome</keyword>
<dbReference type="PANTHER" id="PTHR41294:SF1">
    <property type="entry name" value="CADMIUM-INDUCED PROTEIN CADI"/>
    <property type="match status" value="1"/>
</dbReference>
<dbReference type="GO" id="GO:0046686">
    <property type="term" value="P:response to cadmium ion"/>
    <property type="evidence" value="ECO:0007669"/>
    <property type="project" value="TreeGrafter"/>
</dbReference>
<feature type="domain" description="VOC" evidence="1">
    <location>
        <begin position="2"/>
        <end position="116"/>
    </location>
</feature>
<sequence length="358" mass="38317">MKRFHVHMHVDDLAKSIAFYSRLFAAEPVRVESDYAKWMLDDPRVNFAISTRGSKPGLDHLGFQVDDAAELAQLKARAESADMALLDEGATTCCYARSEKHWITDPQGIAWEHFHTLGNIPVFNEANGAPAAGACCAPAPAREAGAPACCAGDSGSASSTCCAPDAADARSTCCTPAAAEKSACCASVPSTAATSKPLNVLFLCTHNSARSILAEALLNSMAQGRFKAYSAGSSPSRDQQPHPLGLQLLQKAGIPIEGLRSKSWDEFAQPDAPHMDLIITVCDNAAGEVCPIWPGHPATAHWGYPDPSQGDGTDQEKTEAFRKTLHMLHQRLELLINLPSDKLEKAVLQTTARDLATR</sequence>
<dbReference type="PATRIC" id="fig|573060.9.peg.1978"/>
<protein>
    <submittedName>
        <fullName evidence="2">Protein-tyrosine phosphatase, low molecular weight</fullName>
    </submittedName>
</protein>
<gene>
    <name evidence="2" type="ORF">AcdelDRAFT_3069</name>
</gene>
<dbReference type="CDD" id="cd07254">
    <property type="entry name" value="VOC_like"/>
    <property type="match status" value="1"/>
</dbReference>
<dbReference type="InterPro" id="IPR004360">
    <property type="entry name" value="Glyas_Fos-R_dOase_dom"/>
</dbReference>